<dbReference type="Proteomes" id="UP000199735">
    <property type="component" value="Unassembled WGS sequence"/>
</dbReference>
<proteinExistence type="inferred from homology"/>
<dbReference type="InterPro" id="IPR014776">
    <property type="entry name" value="4pyrrole_Mease_sub2"/>
</dbReference>
<evidence type="ECO:0000256" key="2">
    <source>
        <dbReference type="ARBA" id="ARBA00022552"/>
    </source>
</evidence>
<dbReference type="OrthoDB" id="9809084at2"/>
<dbReference type="InterPro" id="IPR018063">
    <property type="entry name" value="SAM_MeTrfase_RsmI_CS"/>
</dbReference>
<dbReference type="FunFam" id="3.30.950.10:FF:000002">
    <property type="entry name" value="Ribosomal RNA small subunit methyltransferase I"/>
    <property type="match status" value="1"/>
</dbReference>
<evidence type="ECO:0000259" key="7">
    <source>
        <dbReference type="Pfam" id="PF00590"/>
    </source>
</evidence>
<dbReference type="AlphaFoldDB" id="A0A075LLJ0"/>
<evidence type="ECO:0000256" key="6">
    <source>
        <dbReference type="HAMAP-Rule" id="MF_01877"/>
    </source>
</evidence>
<comment type="subcellular location">
    <subcellularLocation>
        <location evidence="6">Cytoplasm</location>
    </subcellularLocation>
</comment>
<comment type="function">
    <text evidence="6">Catalyzes the 2'-O-methylation of the ribose of cytidine 1402 (C1402) in 16S rRNA.</text>
</comment>
<evidence type="ECO:0000313" key="10">
    <source>
        <dbReference type="Proteomes" id="UP000027980"/>
    </source>
</evidence>
<dbReference type="EMBL" id="CP008876">
    <property type="protein sequence ID" value="AIF67199.1"/>
    <property type="molecule type" value="Genomic_DNA"/>
</dbReference>
<accession>A0A075LLJ0</accession>
<evidence type="ECO:0000313" key="11">
    <source>
        <dbReference type="Proteomes" id="UP000199735"/>
    </source>
</evidence>
<dbReference type="Gene3D" id="3.30.950.10">
    <property type="entry name" value="Methyltransferase, Cobalt-precorrin-4 Transmethylase, Domain 2"/>
    <property type="match status" value="1"/>
</dbReference>
<dbReference type="RefSeq" id="WP_038562483.1">
    <property type="nucleotide sequence ID" value="NZ_CP008876.1"/>
</dbReference>
<keyword evidence="2 6" id="KW-0698">rRNA processing</keyword>
<dbReference type="InterPro" id="IPR014777">
    <property type="entry name" value="4pyrrole_Mease_sub1"/>
</dbReference>
<dbReference type="Proteomes" id="UP000027980">
    <property type="component" value="Chromosome"/>
</dbReference>
<sequence length="291" mass="32844">MQSQKSFEEHQTGTLFIIPTPIGNLQDITIRALEILKQVHTVAAEDTRNTKKLFNHFEILTPLISYHEHNRKAREQMLLDLLEEGKDVGLVSDAGMPAISDPGQELVQAAAAAGYPVVVLPGANAALVALVGSGLSTDSYQFYGFLPRKKKELTGELEKLRKVAATLLFYESPHRLKETLAALQEVFGNRRIALGRELTKRYEEFLRGTIQEAMEWASSETVRGEFCLVVEGASEAEQFEEVQAFWQDMSVQEHVDWYIENEDLPSKQAIKQVAVDRQLPKRDVYQAYHVE</sequence>
<dbReference type="InterPro" id="IPR035996">
    <property type="entry name" value="4pyrrol_Methylase_sf"/>
</dbReference>
<name>A0A075LLJ0_9BACI</name>
<organism evidence="8 10">
    <name type="scientific">Terribacillus saccharophilus</name>
    <dbReference type="NCBI Taxonomy" id="361277"/>
    <lineage>
        <taxon>Bacteria</taxon>
        <taxon>Bacillati</taxon>
        <taxon>Bacillota</taxon>
        <taxon>Bacilli</taxon>
        <taxon>Bacillales</taxon>
        <taxon>Bacillaceae</taxon>
        <taxon>Terribacillus</taxon>
    </lineage>
</organism>
<keyword evidence="5 6" id="KW-0949">S-adenosyl-L-methionine</keyword>
<dbReference type="EC" id="2.1.1.198" evidence="6"/>
<evidence type="ECO:0000256" key="1">
    <source>
        <dbReference type="ARBA" id="ARBA00022490"/>
    </source>
</evidence>
<dbReference type="PROSITE" id="PS01296">
    <property type="entry name" value="RSMI"/>
    <property type="match status" value="1"/>
</dbReference>
<gene>
    <name evidence="6" type="primary">rsmI</name>
    <name evidence="8" type="ORF">GZ22_11440</name>
    <name evidence="9" type="ORF">SAMN04489762_3709</name>
</gene>
<dbReference type="EMBL" id="FOCD01000009">
    <property type="protein sequence ID" value="SEO20406.1"/>
    <property type="molecule type" value="Genomic_DNA"/>
</dbReference>
<dbReference type="PANTHER" id="PTHR46111:SF1">
    <property type="entry name" value="RIBOSOMAL RNA SMALL SUBUNIT METHYLTRANSFERASE I"/>
    <property type="match status" value="1"/>
</dbReference>
<reference evidence="9 11" key="2">
    <citation type="submission" date="2016-10" db="EMBL/GenBank/DDBJ databases">
        <authorList>
            <person name="Varghese N."/>
            <person name="Submissions S."/>
        </authorList>
    </citation>
    <scope>NUCLEOTIDE SEQUENCE [LARGE SCALE GENOMIC DNA]</scope>
    <source>
        <strain evidence="9 11">DSM 21619</strain>
    </source>
</reference>
<reference evidence="8 10" key="1">
    <citation type="submission" date="2014-07" db="EMBL/GenBank/DDBJ databases">
        <title>Complete genome sequence of a moderately halophilic bacterium Terribacillus aidingensis MP602, isolated from Cryptomeria fortunei in Tianmu mountain in China.</title>
        <authorList>
            <person name="Wang Y."/>
            <person name="Lu P."/>
            <person name="Zhang L."/>
        </authorList>
    </citation>
    <scope>NUCLEOTIDE SEQUENCE [LARGE SCALE GENOMIC DNA]</scope>
    <source>
        <strain evidence="8 10">MP602</strain>
    </source>
</reference>
<dbReference type="NCBIfam" id="TIGR00096">
    <property type="entry name" value="16S rRNA (cytidine(1402)-2'-O)-methyltransferase"/>
    <property type="match status" value="1"/>
</dbReference>
<dbReference type="FunFam" id="3.40.1010.10:FF:000002">
    <property type="entry name" value="Ribosomal RNA small subunit methyltransferase I"/>
    <property type="match status" value="1"/>
</dbReference>
<comment type="similarity">
    <text evidence="6">Belongs to the methyltransferase superfamily. RsmI family.</text>
</comment>
<dbReference type="PIRSF" id="PIRSF005917">
    <property type="entry name" value="MTase_YraL"/>
    <property type="match status" value="1"/>
</dbReference>
<dbReference type="PANTHER" id="PTHR46111">
    <property type="entry name" value="RIBOSOMAL RNA SMALL SUBUNIT METHYLTRANSFERASE I"/>
    <property type="match status" value="1"/>
</dbReference>
<dbReference type="GO" id="GO:0005737">
    <property type="term" value="C:cytoplasm"/>
    <property type="evidence" value="ECO:0007669"/>
    <property type="project" value="UniProtKB-SubCell"/>
</dbReference>
<dbReference type="SUPFAM" id="SSF53790">
    <property type="entry name" value="Tetrapyrrole methylase"/>
    <property type="match status" value="1"/>
</dbReference>
<dbReference type="Gene3D" id="3.40.1010.10">
    <property type="entry name" value="Cobalt-precorrin-4 Transmethylase, Domain 1"/>
    <property type="match status" value="1"/>
</dbReference>
<dbReference type="Pfam" id="PF00590">
    <property type="entry name" value="TP_methylase"/>
    <property type="match status" value="1"/>
</dbReference>
<dbReference type="InterPro" id="IPR008189">
    <property type="entry name" value="rRNA_ssu_MeTfrase_I"/>
</dbReference>
<keyword evidence="3 6" id="KW-0489">Methyltransferase</keyword>
<protein>
    <recommendedName>
        <fullName evidence="6">Ribosomal RNA small subunit methyltransferase I</fullName>
        <ecNumber evidence="6">2.1.1.198</ecNumber>
    </recommendedName>
    <alternativeName>
        <fullName evidence="6">16S rRNA 2'-O-ribose C1402 methyltransferase</fullName>
    </alternativeName>
    <alternativeName>
        <fullName evidence="6">rRNA (cytidine-2'-O-)-methyltransferase RsmI</fullName>
    </alternativeName>
</protein>
<feature type="domain" description="Tetrapyrrole methylase" evidence="7">
    <location>
        <begin position="14"/>
        <end position="213"/>
    </location>
</feature>
<dbReference type="KEGG" id="tap:GZ22_11440"/>
<evidence type="ECO:0000256" key="4">
    <source>
        <dbReference type="ARBA" id="ARBA00022679"/>
    </source>
</evidence>
<dbReference type="GeneID" id="34220189"/>
<evidence type="ECO:0000256" key="5">
    <source>
        <dbReference type="ARBA" id="ARBA00022691"/>
    </source>
</evidence>
<dbReference type="HAMAP" id="MF_01877">
    <property type="entry name" value="16SrRNA_methyltr_I"/>
    <property type="match status" value="1"/>
</dbReference>
<accession>A0AAX2EKI4</accession>
<dbReference type="CDD" id="cd11648">
    <property type="entry name" value="RsmI"/>
    <property type="match status" value="1"/>
</dbReference>
<evidence type="ECO:0000313" key="9">
    <source>
        <dbReference type="EMBL" id="SEO20406.1"/>
    </source>
</evidence>
<dbReference type="InterPro" id="IPR000878">
    <property type="entry name" value="4pyrrol_Mease"/>
</dbReference>
<keyword evidence="1 6" id="KW-0963">Cytoplasm</keyword>
<dbReference type="GO" id="GO:0070677">
    <property type="term" value="F:rRNA (cytosine-2'-O-)-methyltransferase activity"/>
    <property type="evidence" value="ECO:0007669"/>
    <property type="project" value="UniProtKB-UniRule"/>
</dbReference>
<comment type="catalytic activity">
    <reaction evidence="6">
        <text>cytidine(1402) in 16S rRNA + S-adenosyl-L-methionine = 2'-O-methylcytidine(1402) in 16S rRNA + S-adenosyl-L-homocysteine + H(+)</text>
        <dbReference type="Rhea" id="RHEA:42924"/>
        <dbReference type="Rhea" id="RHEA-COMP:10285"/>
        <dbReference type="Rhea" id="RHEA-COMP:10286"/>
        <dbReference type="ChEBI" id="CHEBI:15378"/>
        <dbReference type="ChEBI" id="CHEBI:57856"/>
        <dbReference type="ChEBI" id="CHEBI:59789"/>
        <dbReference type="ChEBI" id="CHEBI:74495"/>
        <dbReference type="ChEBI" id="CHEBI:82748"/>
        <dbReference type="EC" id="2.1.1.198"/>
    </reaction>
</comment>
<keyword evidence="4 6" id="KW-0808">Transferase</keyword>
<evidence type="ECO:0000256" key="3">
    <source>
        <dbReference type="ARBA" id="ARBA00022603"/>
    </source>
</evidence>
<evidence type="ECO:0000313" key="8">
    <source>
        <dbReference type="EMBL" id="AIF67199.1"/>
    </source>
</evidence>
<dbReference type="HOGENOM" id="CLU_044779_1_0_9"/>